<evidence type="ECO:0000313" key="2">
    <source>
        <dbReference type="Proteomes" id="UP000186666"/>
    </source>
</evidence>
<accession>A0ABY1K1M1</accession>
<evidence type="ECO:0000313" key="1">
    <source>
        <dbReference type="EMBL" id="SIR12973.1"/>
    </source>
</evidence>
<comment type="caution">
    <text evidence="1">The sequence shown here is derived from an EMBL/GenBank/DDBJ whole genome shotgun (WGS) entry which is preliminary data.</text>
</comment>
<keyword evidence="2" id="KW-1185">Reference proteome</keyword>
<proteinExistence type="predicted"/>
<protein>
    <submittedName>
        <fullName evidence="1">Uncharacterized protein</fullName>
    </submittedName>
</protein>
<sequence length="62" mass="7303">MNLSFIVLICRIIVHFVILRNFQLKNPTSLPLRELLGSYTSYSTRVYLVFVKLIFPFNPEVK</sequence>
<dbReference type="Proteomes" id="UP000186666">
    <property type="component" value="Unassembled WGS sequence"/>
</dbReference>
<organism evidence="1 2">
    <name type="scientific">Paenibacillus macquariensis</name>
    <dbReference type="NCBI Taxonomy" id="948756"/>
    <lineage>
        <taxon>Bacteria</taxon>
        <taxon>Bacillati</taxon>
        <taxon>Bacillota</taxon>
        <taxon>Bacilli</taxon>
        <taxon>Bacillales</taxon>
        <taxon>Paenibacillaceae</taxon>
        <taxon>Paenibacillus</taxon>
    </lineage>
</organism>
<dbReference type="EMBL" id="FTNK01000007">
    <property type="protein sequence ID" value="SIR12973.1"/>
    <property type="molecule type" value="Genomic_DNA"/>
</dbReference>
<name>A0ABY1K1M1_9BACL</name>
<gene>
    <name evidence="1" type="ORF">SAMN05421578_107180</name>
</gene>
<reference evidence="1 2" key="1">
    <citation type="submission" date="2017-01" db="EMBL/GenBank/DDBJ databases">
        <authorList>
            <person name="Varghese N."/>
            <person name="Submissions S."/>
        </authorList>
    </citation>
    <scope>NUCLEOTIDE SEQUENCE [LARGE SCALE GENOMIC DNA]</scope>
    <source>
        <strain evidence="1 2">ATCC 23464</strain>
    </source>
</reference>